<reference evidence="3 4" key="1">
    <citation type="submission" date="2024-10" db="EMBL/GenBank/DDBJ databases">
        <title>The Natural Products Discovery Center: Release of the First 8490 Sequenced Strains for Exploring Actinobacteria Biosynthetic Diversity.</title>
        <authorList>
            <person name="Kalkreuter E."/>
            <person name="Kautsar S.A."/>
            <person name="Yang D."/>
            <person name="Bader C.D."/>
            <person name="Teijaro C.N."/>
            <person name="Fluegel L."/>
            <person name="Davis C.M."/>
            <person name="Simpson J.R."/>
            <person name="Lauterbach L."/>
            <person name="Steele A.D."/>
            <person name="Gui C."/>
            <person name="Meng S."/>
            <person name="Li G."/>
            <person name="Viehrig K."/>
            <person name="Ye F."/>
            <person name="Su P."/>
            <person name="Kiefer A.F."/>
            <person name="Nichols A."/>
            <person name="Cepeda A.J."/>
            <person name="Yan W."/>
            <person name="Fan B."/>
            <person name="Jiang Y."/>
            <person name="Adhikari A."/>
            <person name="Zheng C.-J."/>
            <person name="Schuster L."/>
            <person name="Cowan T.M."/>
            <person name="Smanski M.J."/>
            <person name="Chevrette M.G."/>
            <person name="De Carvalho L.P.S."/>
            <person name="Shen B."/>
        </authorList>
    </citation>
    <scope>NUCLEOTIDE SEQUENCE [LARGE SCALE GENOMIC DNA]</scope>
    <source>
        <strain evidence="3 4">NPDC049639</strain>
    </source>
</reference>
<keyword evidence="1 3" id="KW-0378">Hydrolase</keyword>
<feature type="domain" description="AB hydrolase-1" evidence="2">
    <location>
        <begin position="36"/>
        <end position="286"/>
    </location>
</feature>
<protein>
    <submittedName>
        <fullName evidence="3">Alpha/beta fold hydrolase</fullName>
    </submittedName>
</protein>
<dbReference type="SUPFAM" id="SSF53474">
    <property type="entry name" value="alpha/beta-Hydrolases"/>
    <property type="match status" value="1"/>
</dbReference>
<dbReference type="InterPro" id="IPR000073">
    <property type="entry name" value="AB_hydrolase_1"/>
</dbReference>
<dbReference type="GO" id="GO:0016787">
    <property type="term" value="F:hydrolase activity"/>
    <property type="evidence" value="ECO:0007669"/>
    <property type="project" value="UniProtKB-KW"/>
</dbReference>
<accession>A0ABW8AIU9</accession>
<dbReference type="InterPro" id="IPR029058">
    <property type="entry name" value="AB_hydrolase_fold"/>
</dbReference>
<evidence type="ECO:0000256" key="1">
    <source>
        <dbReference type="ARBA" id="ARBA00022801"/>
    </source>
</evidence>
<dbReference type="EMBL" id="JBITLV010000001">
    <property type="protein sequence ID" value="MFI7586287.1"/>
    <property type="molecule type" value="Genomic_DNA"/>
</dbReference>
<dbReference type="Pfam" id="PF00561">
    <property type="entry name" value="Abhydrolase_1"/>
    <property type="match status" value="1"/>
</dbReference>
<dbReference type="PRINTS" id="PR00412">
    <property type="entry name" value="EPOXHYDRLASE"/>
</dbReference>
<dbReference type="Proteomes" id="UP001612915">
    <property type="component" value="Unassembled WGS sequence"/>
</dbReference>
<sequence>MDVTDEAETLIEGPWQHRFVAANGARFHVVEAGSGPLVLLLHGFPQFWWAWRHQLEPLVDAGYRVAAMDLRGYGASDKPPRGYDPATMCADVAGVVRSLGEAEAVVVGHDWGGWLAWSMPGLQPGVTRAVAAVSMAHPLTLRTALARDPGQRRAWTPVLGFQLPVRPERQLTGGDGVRDLLRRWSATRFPDRDELDTYRRAMRVPFVAHSALEAFRWVMRSVPRSDGRRFAAAVEAPVAVPVLHLHGGLDPFVLTGTAQASHARVAAPLTWRLVPHAGHYLPEEAPAEVTEALVGWLKTL</sequence>
<comment type="caution">
    <text evidence="3">The sequence shown here is derived from an EMBL/GenBank/DDBJ whole genome shotgun (WGS) entry which is preliminary data.</text>
</comment>
<evidence type="ECO:0000313" key="3">
    <source>
        <dbReference type="EMBL" id="MFI7586287.1"/>
    </source>
</evidence>
<dbReference type="PRINTS" id="PR00111">
    <property type="entry name" value="ABHYDROLASE"/>
</dbReference>
<evidence type="ECO:0000313" key="4">
    <source>
        <dbReference type="Proteomes" id="UP001612915"/>
    </source>
</evidence>
<dbReference type="InterPro" id="IPR000639">
    <property type="entry name" value="Epox_hydrolase-like"/>
</dbReference>
<keyword evidence="4" id="KW-1185">Reference proteome</keyword>
<gene>
    <name evidence="3" type="ORF">ACIB24_04365</name>
</gene>
<dbReference type="RefSeq" id="WP_398275666.1">
    <property type="nucleotide sequence ID" value="NZ_JBITLV010000001.1"/>
</dbReference>
<evidence type="ECO:0000259" key="2">
    <source>
        <dbReference type="Pfam" id="PF00561"/>
    </source>
</evidence>
<organism evidence="3 4">
    <name type="scientific">Spongisporangium articulatum</name>
    <dbReference type="NCBI Taxonomy" id="3362603"/>
    <lineage>
        <taxon>Bacteria</taxon>
        <taxon>Bacillati</taxon>
        <taxon>Actinomycetota</taxon>
        <taxon>Actinomycetes</taxon>
        <taxon>Kineosporiales</taxon>
        <taxon>Kineosporiaceae</taxon>
        <taxon>Spongisporangium</taxon>
    </lineage>
</organism>
<name>A0ABW8AIU9_9ACTN</name>
<dbReference type="PANTHER" id="PTHR43329">
    <property type="entry name" value="EPOXIDE HYDROLASE"/>
    <property type="match status" value="1"/>
</dbReference>
<proteinExistence type="predicted"/>
<dbReference type="Gene3D" id="3.40.50.1820">
    <property type="entry name" value="alpha/beta hydrolase"/>
    <property type="match status" value="1"/>
</dbReference>